<keyword evidence="8 12" id="KW-0460">Magnesium</keyword>
<feature type="active site" description="Proton donor" evidence="12 13">
    <location>
        <position position="207"/>
    </location>
</feature>
<dbReference type="SFLD" id="SFLDS00001">
    <property type="entry name" value="Enolase"/>
    <property type="match status" value="1"/>
</dbReference>
<feature type="binding site" evidence="12">
    <location>
        <position position="165"/>
    </location>
    <ligand>
        <name>(2R)-2-phosphoglycerate</name>
        <dbReference type="ChEBI" id="CHEBI:58289"/>
    </ligand>
</feature>
<keyword evidence="10 12" id="KW-0456">Lyase</keyword>
<name>A0A174T7A7_9FIRM</name>
<dbReference type="GO" id="GO:0000015">
    <property type="term" value="C:phosphopyruvate hydratase complex"/>
    <property type="evidence" value="ECO:0007669"/>
    <property type="project" value="InterPro"/>
</dbReference>
<sequence>MYKYLPITDVYAREILDSRGNPTIEVEVLAGDEFCGRASVPSGASTGKYEALELRDKEERYGGLGVQQAADHVNARIAPEVIGMNVLDQAAVDQTMIRLDGTKNKSNLGANAMLGVSLATARAAAGALGLPLYSYLGGTNVKKLPVPMMNIMNGGRHADNTIDIQEFMIMPVGAGNFKNGLQMCAEVYHELKQLLKQLEYSTAVGDEGGFAPDLHNADEVLRLMVKAVEKAGYQPGKEVAIALDVAASELYDKNFKKYVFDGEAKKKGYKIVRSAEELIDYYEEMIEKYPVVSIEDPLDEDDWEGWKTLTDRLGERVQLVGDDLFVTNTRRLAKGIRRKAANAILIKVNQIGTLTESFEAVKMAQNAGYKTVISHRSGETADTFIADIAVAAEAGQIKTGAPCRSERVEKYNQLLRIEERLGDVAEYQNPFVQKTDELKDSLAL</sequence>
<dbReference type="Proteomes" id="UP000284112">
    <property type="component" value="Unassembled WGS sequence"/>
</dbReference>
<dbReference type="PANTHER" id="PTHR11902:SF1">
    <property type="entry name" value="ENOLASE"/>
    <property type="match status" value="1"/>
</dbReference>
<dbReference type="HAMAP" id="MF_00318">
    <property type="entry name" value="Enolase"/>
    <property type="match status" value="1"/>
</dbReference>
<evidence type="ECO:0000256" key="3">
    <source>
        <dbReference type="ARBA" id="ARBA00012058"/>
    </source>
</evidence>
<comment type="function">
    <text evidence="12">Catalyzes the reversible conversion of 2-phosphoglycerate (2-PG) into phosphoenolpyruvate (PEP). It is essential for the degradation of carbohydrates via glycolysis.</text>
</comment>
<dbReference type="Proteomes" id="UP000095485">
    <property type="component" value="Unassembled WGS sequence"/>
</dbReference>
<keyword evidence="5 12" id="KW-0963">Cytoplasm</keyword>
<evidence type="ECO:0000256" key="13">
    <source>
        <dbReference type="PIRSR" id="PIRSR001400-1"/>
    </source>
</evidence>
<feature type="binding site" evidence="12">
    <location>
        <position position="347"/>
    </location>
    <ligand>
        <name>(2R)-2-phosphoglycerate</name>
        <dbReference type="ChEBI" id="CHEBI:58289"/>
    </ligand>
</feature>
<dbReference type="Proteomes" id="UP000398619">
    <property type="component" value="Unassembled WGS sequence"/>
</dbReference>
<dbReference type="InterPro" id="IPR036849">
    <property type="entry name" value="Enolase-like_C_sf"/>
</dbReference>
<evidence type="ECO:0000313" key="21">
    <source>
        <dbReference type="EMBL" id="VUX06542.1"/>
    </source>
</evidence>
<dbReference type="FunFam" id="3.20.20.120:FF:000001">
    <property type="entry name" value="Enolase"/>
    <property type="match status" value="1"/>
</dbReference>
<evidence type="ECO:0000259" key="17">
    <source>
        <dbReference type="SMART" id="SM01193"/>
    </source>
</evidence>
<dbReference type="FunFam" id="3.30.390.10:FF:000001">
    <property type="entry name" value="Enolase"/>
    <property type="match status" value="1"/>
</dbReference>
<evidence type="ECO:0000256" key="12">
    <source>
        <dbReference type="HAMAP-Rule" id="MF_00318"/>
    </source>
</evidence>
<evidence type="ECO:0000256" key="5">
    <source>
        <dbReference type="ARBA" id="ARBA00022490"/>
    </source>
</evidence>
<dbReference type="SMART" id="SM01192">
    <property type="entry name" value="Enolase_C"/>
    <property type="match status" value="1"/>
</dbReference>
<evidence type="ECO:0000259" key="16">
    <source>
        <dbReference type="SMART" id="SM01192"/>
    </source>
</evidence>
<accession>A0A174T7A7</accession>
<dbReference type="Gene3D" id="3.30.390.10">
    <property type="entry name" value="Enolase-like, N-terminal domain"/>
    <property type="match status" value="1"/>
</dbReference>
<dbReference type="EMBL" id="QRHW01000004">
    <property type="protein sequence ID" value="RHG10160.1"/>
    <property type="molecule type" value="Genomic_DNA"/>
</dbReference>
<dbReference type="GeneID" id="96229905"/>
<dbReference type="SMART" id="SM01193">
    <property type="entry name" value="Enolase_N"/>
    <property type="match status" value="1"/>
</dbReference>
<evidence type="ECO:0000313" key="22">
    <source>
        <dbReference type="Proteomes" id="UP000095485"/>
    </source>
</evidence>
<dbReference type="Pfam" id="PF03952">
    <property type="entry name" value="Enolase_N"/>
    <property type="match status" value="1"/>
</dbReference>
<dbReference type="AlphaFoldDB" id="A0A174T7A7"/>
<evidence type="ECO:0000256" key="1">
    <source>
        <dbReference type="ARBA" id="ARBA00005031"/>
    </source>
</evidence>
<dbReference type="PANTHER" id="PTHR11902">
    <property type="entry name" value="ENOLASE"/>
    <property type="match status" value="1"/>
</dbReference>
<dbReference type="SFLD" id="SFLDG00178">
    <property type="entry name" value="enolase"/>
    <property type="match status" value="1"/>
</dbReference>
<dbReference type="PROSITE" id="PS00164">
    <property type="entry name" value="ENOLASE"/>
    <property type="match status" value="1"/>
</dbReference>
<feature type="domain" description="Enolase N-terminal" evidence="17">
    <location>
        <begin position="7"/>
        <end position="136"/>
    </location>
</feature>
<evidence type="ECO:0000313" key="18">
    <source>
        <dbReference type="EMBL" id="CUQ03575.1"/>
    </source>
</evidence>
<dbReference type="RefSeq" id="WP_028086853.1">
    <property type="nucleotide sequence ID" value="NZ_AP031429.1"/>
</dbReference>
<dbReference type="EC" id="4.2.1.11" evidence="3 12"/>
<evidence type="ECO:0000256" key="15">
    <source>
        <dbReference type="PIRSR" id="PIRSR001400-3"/>
    </source>
</evidence>
<reference evidence="21 25" key="3">
    <citation type="submission" date="2019-07" db="EMBL/GenBank/DDBJ databases">
        <authorList>
            <person name="Hibberd C M."/>
            <person name="Gehrig L. J."/>
            <person name="Chang H.-W."/>
            <person name="Venkatesh S."/>
        </authorList>
    </citation>
    <scope>NUCLEOTIDE SEQUENCE [LARGE SCALE GENOMIC DNA]</scope>
    <source>
        <strain evidence="21">Dorea_longicatena_SSTS_Bg7063</strain>
    </source>
</reference>
<dbReference type="InterPro" id="IPR000941">
    <property type="entry name" value="Enolase"/>
</dbReference>
<feature type="binding site" evidence="14">
    <location>
        <position position="157"/>
    </location>
    <ligand>
        <name>substrate</name>
    </ligand>
</feature>
<dbReference type="Proteomes" id="UP000261285">
    <property type="component" value="Unassembled WGS sequence"/>
</dbReference>
<comment type="catalytic activity">
    <reaction evidence="11">
        <text>(2R)-2-phosphoglycerate = phosphoenolpyruvate + H2O</text>
        <dbReference type="Rhea" id="RHEA:10164"/>
        <dbReference type="ChEBI" id="CHEBI:15377"/>
        <dbReference type="ChEBI" id="CHEBI:58289"/>
        <dbReference type="ChEBI" id="CHEBI:58702"/>
        <dbReference type="EC" id="4.2.1.11"/>
    </reaction>
    <physiologicalReaction direction="left-to-right" evidence="11">
        <dbReference type="Rhea" id="RHEA:10165"/>
    </physiologicalReaction>
</comment>
<comment type="cofactor">
    <cofactor evidence="15">
        <name>Mg(2+)</name>
        <dbReference type="ChEBI" id="CHEBI:18420"/>
    </cofactor>
    <text evidence="15">Mg(2+) is required for catalysis and for stabilizing the dimer.</text>
</comment>
<dbReference type="CDD" id="cd03313">
    <property type="entry name" value="enolase"/>
    <property type="match status" value="1"/>
</dbReference>
<dbReference type="GO" id="GO:0006096">
    <property type="term" value="P:glycolytic process"/>
    <property type="evidence" value="ECO:0007669"/>
    <property type="project" value="UniProtKB-UniRule"/>
</dbReference>
<feature type="binding site" evidence="12 15">
    <location>
        <position position="244"/>
    </location>
    <ligand>
        <name>Mg(2+)</name>
        <dbReference type="ChEBI" id="CHEBI:18420"/>
    </ligand>
</feature>
<feature type="active site" description="Proton acceptor" evidence="12 13">
    <location>
        <position position="347"/>
    </location>
</feature>
<dbReference type="SFLD" id="SFLDF00002">
    <property type="entry name" value="enolase"/>
    <property type="match status" value="1"/>
</dbReference>
<evidence type="ECO:0000256" key="7">
    <source>
        <dbReference type="ARBA" id="ARBA00022723"/>
    </source>
</evidence>
<feature type="binding site" evidence="14">
    <location>
        <position position="322"/>
    </location>
    <ligand>
        <name>substrate</name>
    </ligand>
</feature>
<dbReference type="Gene3D" id="3.20.20.120">
    <property type="entry name" value="Enolase-like C-terminal domain"/>
    <property type="match status" value="1"/>
</dbReference>
<dbReference type="SUPFAM" id="SSF54826">
    <property type="entry name" value="Enolase N-terminal domain-like"/>
    <property type="match status" value="1"/>
</dbReference>
<dbReference type="GO" id="GO:0000287">
    <property type="term" value="F:magnesium ion binding"/>
    <property type="evidence" value="ECO:0007669"/>
    <property type="project" value="UniProtKB-UniRule"/>
</dbReference>
<dbReference type="GO" id="GO:0005576">
    <property type="term" value="C:extracellular region"/>
    <property type="evidence" value="ECO:0007669"/>
    <property type="project" value="UniProtKB-SubCell"/>
</dbReference>
<comment type="pathway">
    <text evidence="1 12">Carbohydrate degradation; glycolysis; pyruvate from D-glyceraldehyde 3-phosphate: step 4/5.</text>
</comment>
<protein>
    <recommendedName>
        <fullName evidence="4 12">Enolase</fullName>
        <ecNumber evidence="3 12">4.2.1.11</ecNumber>
    </recommendedName>
    <alternativeName>
        <fullName evidence="12">2-phospho-D-glycerate hydro-lyase</fullName>
    </alternativeName>
    <alternativeName>
        <fullName evidence="12">2-phosphoglycerate dehydratase</fullName>
    </alternativeName>
</protein>
<feature type="binding site" evidence="12">
    <location>
        <position position="376"/>
    </location>
    <ligand>
        <name>(2R)-2-phosphoglycerate</name>
        <dbReference type="ChEBI" id="CHEBI:58289"/>
    </ligand>
</feature>
<dbReference type="PIRSF" id="PIRSF001400">
    <property type="entry name" value="Enolase"/>
    <property type="match status" value="1"/>
</dbReference>
<feature type="domain" description="Enolase C-terminal TIM barrel" evidence="16">
    <location>
        <begin position="141"/>
        <end position="435"/>
    </location>
</feature>
<evidence type="ECO:0000256" key="10">
    <source>
        <dbReference type="ARBA" id="ARBA00023239"/>
    </source>
</evidence>
<evidence type="ECO:0000256" key="6">
    <source>
        <dbReference type="ARBA" id="ARBA00022525"/>
    </source>
</evidence>
<evidence type="ECO:0000313" key="19">
    <source>
        <dbReference type="EMBL" id="RGO35192.1"/>
    </source>
</evidence>
<evidence type="ECO:0000313" key="24">
    <source>
        <dbReference type="Proteomes" id="UP000284112"/>
    </source>
</evidence>
<comment type="similarity">
    <text evidence="2 12">Belongs to the enolase family.</text>
</comment>
<proteinExistence type="inferred from homology"/>
<evidence type="ECO:0000256" key="2">
    <source>
        <dbReference type="ARBA" id="ARBA00009604"/>
    </source>
</evidence>
<dbReference type="GO" id="GO:0004634">
    <property type="term" value="F:phosphopyruvate hydratase activity"/>
    <property type="evidence" value="ECO:0007669"/>
    <property type="project" value="UniProtKB-UniRule"/>
</dbReference>
<dbReference type="NCBIfam" id="TIGR01060">
    <property type="entry name" value="eno"/>
    <property type="match status" value="1"/>
</dbReference>
<feature type="binding site" evidence="14">
    <location>
        <position position="398"/>
    </location>
    <ligand>
        <name>substrate</name>
    </ligand>
</feature>
<reference evidence="18 22" key="1">
    <citation type="submission" date="2015-09" db="EMBL/GenBank/DDBJ databases">
        <authorList>
            <consortium name="Pathogen Informatics"/>
        </authorList>
    </citation>
    <scope>NUCLEOTIDE SEQUENCE [LARGE SCALE GENOMIC DNA]</scope>
    <source>
        <strain evidence="18 22">2789STDY5834914</strain>
    </source>
</reference>
<organism evidence="18 22">
    <name type="scientific">Dorea longicatena</name>
    <dbReference type="NCBI Taxonomy" id="88431"/>
    <lineage>
        <taxon>Bacteria</taxon>
        <taxon>Bacillati</taxon>
        <taxon>Bacillota</taxon>
        <taxon>Clostridia</taxon>
        <taxon>Lachnospirales</taxon>
        <taxon>Lachnospiraceae</taxon>
        <taxon>Dorea</taxon>
    </lineage>
</organism>
<dbReference type="STRING" id="88431.ERS852423_02838"/>
<dbReference type="InterPro" id="IPR020809">
    <property type="entry name" value="Enolase_CS"/>
</dbReference>
<dbReference type="UniPathway" id="UPA00109">
    <property type="reaction ID" value="UER00187"/>
</dbReference>
<evidence type="ECO:0000256" key="11">
    <source>
        <dbReference type="ARBA" id="ARBA00048951"/>
    </source>
</evidence>
<comment type="cofactor">
    <cofactor evidence="12">
        <name>Mg(2+)</name>
        <dbReference type="ChEBI" id="CHEBI:18420"/>
    </cofactor>
    <text evidence="12">Binds a second Mg(2+) ion via substrate during catalysis.</text>
</comment>
<keyword evidence="6 12" id="KW-0964">Secreted</keyword>
<feature type="binding site" evidence="14">
    <location>
        <position position="295"/>
    </location>
    <ligand>
        <name>substrate</name>
    </ligand>
</feature>
<feature type="binding site" evidence="12">
    <location>
        <position position="398"/>
    </location>
    <ligand>
        <name>(2R)-2-phosphoglycerate</name>
        <dbReference type="ChEBI" id="CHEBI:58289"/>
    </ligand>
</feature>
<dbReference type="InterPro" id="IPR020811">
    <property type="entry name" value="Enolase_N"/>
</dbReference>
<gene>
    <name evidence="18" type="primary">eno_1</name>
    <name evidence="12" type="synonym">eno</name>
    <name evidence="21" type="ORF">DLSSTS7063_00067</name>
    <name evidence="20" type="ORF">DW641_04185</name>
    <name evidence="19" type="ORF">DXB16_01115</name>
    <name evidence="18" type="ORF">ERS852526_02628</name>
</gene>
<evidence type="ECO:0000313" key="20">
    <source>
        <dbReference type="EMBL" id="RHG10160.1"/>
    </source>
</evidence>
<reference evidence="23 24" key="2">
    <citation type="submission" date="2018-08" db="EMBL/GenBank/DDBJ databases">
        <title>A genome reference for cultivated species of the human gut microbiota.</title>
        <authorList>
            <person name="Zou Y."/>
            <person name="Xue W."/>
            <person name="Luo G."/>
        </authorList>
    </citation>
    <scope>NUCLEOTIDE SEQUENCE [LARGE SCALE GENOMIC DNA]</scope>
    <source>
        <strain evidence="20 24">AM23-13</strain>
        <strain evidence="19 23">OM02-16</strain>
    </source>
</reference>
<feature type="binding site" evidence="14">
    <location>
        <begin position="374"/>
        <end position="377"/>
    </location>
    <ligand>
        <name>substrate</name>
    </ligand>
</feature>
<feature type="binding site" evidence="12 15">
    <location>
        <position position="295"/>
    </location>
    <ligand>
        <name>Mg(2+)</name>
        <dbReference type="ChEBI" id="CHEBI:18420"/>
    </ligand>
</feature>
<keyword evidence="19" id="KW-0670">Pyruvate</keyword>
<evidence type="ECO:0000256" key="14">
    <source>
        <dbReference type="PIRSR" id="PIRSR001400-2"/>
    </source>
</evidence>
<evidence type="ECO:0000256" key="9">
    <source>
        <dbReference type="ARBA" id="ARBA00023152"/>
    </source>
</evidence>
<dbReference type="EMBL" id="CZAY01000022">
    <property type="protein sequence ID" value="CUQ03575.1"/>
    <property type="molecule type" value="Genomic_DNA"/>
</dbReference>
<feature type="binding site" evidence="14">
    <location>
        <position position="166"/>
    </location>
    <ligand>
        <name>substrate</name>
    </ligand>
</feature>
<dbReference type="GO" id="GO:0009986">
    <property type="term" value="C:cell surface"/>
    <property type="evidence" value="ECO:0007669"/>
    <property type="project" value="UniProtKB-SubCell"/>
</dbReference>
<feature type="binding site" evidence="12">
    <location>
        <position position="377"/>
    </location>
    <ligand>
        <name>(2R)-2-phosphoglycerate</name>
        <dbReference type="ChEBI" id="CHEBI:58289"/>
    </ligand>
</feature>
<evidence type="ECO:0000313" key="23">
    <source>
        <dbReference type="Proteomes" id="UP000261285"/>
    </source>
</evidence>
<keyword evidence="9 12" id="KW-0324">Glycolysis</keyword>
<dbReference type="PRINTS" id="PR00148">
    <property type="entry name" value="ENOLASE"/>
</dbReference>
<dbReference type="OrthoDB" id="9804716at2"/>
<dbReference type="SUPFAM" id="SSF51604">
    <property type="entry name" value="Enolase C-terminal domain-like"/>
    <property type="match status" value="1"/>
</dbReference>
<evidence type="ECO:0000256" key="4">
    <source>
        <dbReference type="ARBA" id="ARBA00017068"/>
    </source>
</evidence>
<dbReference type="EMBL" id="QSVN01000001">
    <property type="protein sequence ID" value="RGO35192.1"/>
    <property type="molecule type" value="Genomic_DNA"/>
</dbReference>
<feature type="binding site" evidence="12 15">
    <location>
        <position position="322"/>
    </location>
    <ligand>
        <name>Mg(2+)</name>
        <dbReference type="ChEBI" id="CHEBI:18420"/>
    </ligand>
</feature>
<evidence type="ECO:0000313" key="25">
    <source>
        <dbReference type="Proteomes" id="UP000398619"/>
    </source>
</evidence>
<evidence type="ECO:0000256" key="8">
    <source>
        <dbReference type="ARBA" id="ARBA00022842"/>
    </source>
</evidence>
<dbReference type="Pfam" id="PF00113">
    <property type="entry name" value="Enolase_C"/>
    <property type="match status" value="1"/>
</dbReference>
<dbReference type="EMBL" id="CABHNM010000034">
    <property type="protein sequence ID" value="VUX06542.1"/>
    <property type="molecule type" value="Genomic_DNA"/>
</dbReference>
<dbReference type="InterPro" id="IPR029017">
    <property type="entry name" value="Enolase-like_N"/>
</dbReference>
<keyword evidence="7 12" id="KW-0479">Metal-binding</keyword>
<comment type="subcellular location">
    <subcellularLocation>
        <location evidence="12">Cytoplasm</location>
    </subcellularLocation>
    <subcellularLocation>
        <location evidence="12">Secreted</location>
    </subcellularLocation>
    <subcellularLocation>
        <location evidence="12">Cell surface</location>
    </subcellularLocation>
    <text evidence="12">Fractions of enolase are present in both the cytoplasm and on the cell surface.</text>
</comment>
<dbReference type="InterPro" id="IPR020810">
    <property type="entry name" value="Enolase_C"/>
</dbReference>